<evidence type="ECO:0000256" key="1">
    <source>
        <dbReference type="SAM" id="SignalP"/>
    </source>
</evidence>
<evidence type="ECO:0000313" key="2">
    <source>
        <dbReference type="EMBL" id="SDR96750.1"/>
    </source>
</evidence>
<dbReference type="EMBL" id="LT629770">
    <property type="protein sequence ID" value="SDR96750.1"/>
    <property type="molecule type" value="Genomic_DNA"/>
</dbReference>
<accession>A0A1H1ND36</accession>
<gene>
    <name evidence="2" type="ORF">SAMN04489809_0773</name>
</gene>
<reference evidence="2 3" key="1">
    <citation type="submission" date="2016-10" db="EMBL/GenBank/DDBJ databases">
        <authorList>
            <person name="de Groot N.N."/>
        </authorList>
    </citation>
    <scope>NUCLEOTIDE SEQUENCE [LARGE SCALE GENOMIC DNA]</scope>
    <source>
        <strain evidence="2 3">DSM 15019</strain>
    </source>
</reference>
<protein>
    <recommendedName>
        <fullName evidence="4">Nuclear transport factor 2 family protein</fullName>
    </recommendedName>
</protein>
<evidence type="ECO:0000313" key="3">
    <source>
        <dbReference type="Proteomes" id="UP000182126"/>
    </source>
</evidence>
<sequence length="178" mass="18931">MSPTPLRFLAVLAFGVSLLSGCTPAPESTPTPSPAFTSEEEAFAAAEATFSEYIDALNRVDTRDPETFERLFELSSGTVESADRKNFSRMHAEGQVLAGETRITFFEGKASESPFERIRASACLDVSNVRITNQDGSSGVSPDRPGVYALALILLADPNGALTVDSADPIEDVPCPGL</sequence>
<organism evidence="2 3">
    <name type="scientific">Microbacterium paraoxydans</name>
    <dbReference type="NCBI Taxonomy" id="199592"/>
    <lineage>
        <taxon>Bacteria</taxon>
        <taxon>Bacillati</taxon>
        <taxon>Actinomycetota</taxon>
        <taxon>Actinomycetes</taxon>
        <taxon>Micrococcales</taxon>
        <taxon>Microbacteriaceae</taxon>
        <taxon>Microbacterium</taxon>
    </lineage>
</organism>
<evidence type="ECO:0008006" key="4">
    <source>
        <dbReference type="Google" id="ProtNLM"/>
    </source>
</evidence>
<dbReference type="PROSITE" id="PS51257">
    <property type="entry name" value="PROKAR_LIPOPROTEIN"/>
    <property type="match status" value="1"/>
</dbReference>
<name>A0A1H1ND36_9MICO</name>
<proteinExistence type="predicted"/>
<feature type="signal peptide" evidence="1">
    <location>
        <begin position="1"/>
        <end position="25"/>
    </location>
</feature>
<dbReference type="Proteomes" id="UP000182126">
    <property type="component" value="Chromosome I"/>
</dbReference>
<feature type="chain" id="PRO_5038708314" description="Nuclear transport factor 2 family protein" evidence="1">
    <location>
        <begin position="26"/>
        <end position="178"/>
    </location>
</feature>
<dbReference type="AlphaFoldDB" id="A0A1H1ND36"/>
<keyword evidence="1" id="KW-0732">Signal</keyword>